<evidence type="ECO:0000256" key="1">
    <source>
        <dbReference type="ARBA" id="ARBA00001974"/>
    </source>
</evidence>
<comment type="cofactor">
    <cofactor evidence="1">
        <name>FAD</name>
        <dbReference type="ChEBI" id="CHEBI:57692"/>
    </cofactor>
</comment>
<dbReference type="InterPro" id="IPR050416">
    <property type="entry name" value="FAD-linked_Oxidoreductase"/>
</dbReference>
<keyword evidence="4" id="KW-0274">FAD</keyword>
<dbReference type="GO" id="GO:0071949">
    <property type="term" value="F:FAD binding"/>
    <property type="evidence" value="ECO:0007669"/>
    <property type="project" value="InterPro"/>
</dbReference>
<gene>
    <name evidence="8" type="ORF">F5X68DRAFT_237135</name>
</gene>
<dbReference type="InterPro" id="IPR006094">
    <property type="entry name" value="Oxid_FAD_bind_N"/>
</dbReference>
<dbReference type="Pfam" id="PF01565">
    <property type="entry name" value="FAD_binding_4"/>
    <property type="match status" value="1"/>
</dbReference>
<evidence type="ECO:0000256" key="4">
    <source>
        <dbReference type="ARBA" id="ARBA00022827"/>
    </source>
</evidence>
<dbReference type="InterPro" id="IPR012951">
    <property type="entry name" value="BBE"/>
</dbReference>
<keyword evidence="5" id="KW-0560">Oxidoreductase</keyword>
<feature type="signal peptide" evidence="6">
    <location>
        <begin position="1"/>
        <end position="19"/>
    </location>
</feature>
<dbReference type="Proteomes" id="UP000770015">
    <property type="component" value="Unassembled WGS sequence"/>
</dbReference>
<evidence type="ECO:0000313" key="9">
    <source>
        <dbReference type="Proteomes" id="UP000770015"/>
    </source>
</evidence>
<keyword evidence="6" id="KW-0732">Signal</keyword>
<evidence type="ECO:0000256" key="3">
    <source>
        <dbReference type="ARBA" id="ARBA00022630"/>
    </source>
</evidence>
<evidence type="ECO:0000256" key="6">
    <source>
        <dbReference type="SAM" id="SignalP"/>
    </source>
</evidence>
<dbReference type="Gene3D" id="3.30.465.10">
    <property type="match status" value="2"/>
</dbReference>
<dbReference type="InterPro" id="IPR016169">
    <property type="entry name" value="FAD-bd_PCMH_sub2"/>
</dbReference>
<dbReference type="EMBL" id="JAGSXJ010000038">
    <property type="protein sequence ID" value="KAH6665329.1"/>
    <property type="molecule type" value="Genomic_DNA"/>
</dbReference>
<dbReference type="PANTHER" id="PTHR42973">
    <property type="entry name" value="BINDING OXIDOREDUCTASE, PUTATIVE (AFU_ORTHOLOGUE AFUA_1G17690)-RELATED"/>
    <property type="match status" value="1"/>
</dbReference>
<keyword evidence="9" id="KW-1185">Reference proteome</keyword>
<dbReference type="InterPro" id="IPR036318">
    <property type="entry name" value="FAD-bd_PCMH-like_sf"/>
</dbReference>
<dbReference type="GO" id="GO:0016491">
    <property type="term" value="F:oxidoreductase activity"/>
    <property type="evidence" value="ECO:0007669"/>
    <property type="project" value="UniProtKB-KW"/>
</dbReference>
<feature type="domain" description="FAD-binding PCMH-type" evidence="7">
    <location>
        <begin position="62"/>
        <end position="260"/>
    </location>
</feature>
<evidence type="ECO:0000256" key="2">
    <source>
        <dbReference type="ARBA" id="ARBA00005466"/>
    </source>
</evidence>
<dbReference type="SUPFAM" id="SSF56176">
    <property type="entry name" value="FAD-binding/transporter-associated domain-like"/>
    <property type="match status" value="1"/>
</dbReference>
<organism evidence="8 9">
    <name type="scientific">Plectosphaerella plurivora</name>
    <dbReference type="NCBI Taxonomy" id="936078"/>
    <lineage>
        <taxon>Eukaryota</taxon>
        <taxon>Fungi</taxon>
        <taxon>Dikarya</taxon>
        <taxon>Ascomycota</taxon>
        <taxon>Pezizomycotina</taxon>
        <taxon>Sordariomycetes</taxon>
        <taxon>Hypocreomycetidae</taxon>
        <taxon>Glomerellales</taxon>
        <taxon>Plectosphaerellaceae</taxon>
        <taxon>Plectosphaerella</taxon>
    </lineage>
</organism>
<sequence length="587" mass="63254">MKRSFTIQLLAFLTAPVWGTPLNGTTTPQGCRKLNTDIDWPAREVWEESLPGVTPTPGSDANGPLPDYRLQVKTVSDVQNAIRFATKHNIRLTVLTTGHDQLARSDAGSGLIIDLSLFNGVQVFESFTATEEGLPFVEPGTDANIITPKEGVQAAVSFGPARAGLPLNYEVGKSGLFSVSGAAAGVALGGGWGQNGGYGPLTAQYGLGVDQWLEALIVTPDGELRVANQLVNPDLFWAIRGGGGGTFGVVIQATWKVYPVVPMTGFNWYLNSTLDAADVESGELPTTQAMAYLLSKLPELKEKGVSLYVYAFANDLRGYAVHPGAASGVDNANAVWGPILEQMSSYPGMTPFQTRPYEFSNYREFFDTTYGPLENQPTTPDSRRNRGVIPFDSRLLAEEHLTHPDLYKTLTASTTGYGILMCAPGQAVGDGSDTSANPGWRRAVTLLIGTNAEGSFMDGLRALAPDMGTYINEASVNEENWTESFWGSNYPRLSEIKRRYDPNMTFWVSPGINADYMQAVEGRACLVSPTPETPSRFPPATERRHLADMAADGKFLFGDLEIIGTQFPQPGVEIGLQSGPINGSPCT</sequence>
<comment type="similarity">
    <text evidence="2">Belongs to the oxygen-dependent FAD-linked oxidoreductase family.</text>
</comment>
<evidence type="ECO:0000256" key="5">
    <source>
        <dbReference type="ARBA" id="ARBA00023002"/>
    </source>
</evidence>
<dbReference type="Pfam" id="PF08031">
    <property type="entry name" value="BBE"/>
    <property type="match status" value="1"/>
</dbReference>
<evidence type="ECO:0000313" key="8">
    <source>
        <dbReference type="EMBL" id="KAH6665329.1"/>
    </source>
</evidence>
<dbReference type="InterPro" id="IPR016166">
    <property type="entry name" value="FAD-bd_PCMH"/>
</dbReference>
<dbReference type="PANTHER" id="PTHR42973:SF39">
    <property type="entry name" value="FAD-BINDING PCMH-TYPE DOMAIN-CONTAINING PROTEIN"/>
    <property type="match status" value="1"/>
</dbReference>
<dbReference type="PROSITE" id="PS51387">
    <property type="entry name" value="FAD_PCMH"/>
    <property type="match status" value="1"/>
</dbReference>
<evidence type="ECO:0000259" key="7">
    <source>
        <dbReference type="PROSITE" id="PS51387"/>
    </source>
</evidence>
<comment type="caution">
    <text evidence="8">The sequence shown here is derived from an EMBL/GenBank/DDBJ whole genome shotgun (WGS) entry which is preliminary data.</text>
</comment>
<feature type="chain" id="PRO_5040499164" description="FAD-binding PCMH-type domain-containing protein" evidence="6">
    <location>
        <begin position="20"/>
        <end position="587"/>
    </location>
</feature>
<name>A0A9P8V258_9PEZI</name>
<dbReference type="OrthoDB" id="9983560at2759"/>
<proteinExistence type="inferred from homology"/>
<protein>
    <recommendedName>
        <fullName evidence="7">FAD-binding PCMH-type domain-containing protein</fullName>
    </recommendedName>
</protein>
<keyword evidence="3" id="KW-0285">Flavoprotein</keyword>
<dbReference type="AlphaFoldDB" id="A0A9P8V258"/>
<reference evidence="8" key="1">
    <citation type="journal article" date="2021" name="Nat. Commun.">
        <title>Genetic determinants of endophytism in the Arabidopsis root mycobiome.</title>
        <authorList>
            <person name="Mesny F."/>
            <person name="Miyauchi S."/>
            <person name="Thiergart T."/>
            <person name="Pickel B."/>
            <person name="Atanasova L."/>
            <person name="Karlsson M."/>
            <person name="Huettel B."/>
            <person name="Barry K.W."/>
            <person name="Haridas S."/>
            <person name="Chen C."/>
            <person name="Bauer D."/>
            <person name="Andreopoulos W."/>
            <person name="Pangilinan J."/>
            <person name="LaButti K."/>
            <person name="Riley R."/>
            <person name="Lipzen A."/>
            <person name="Clum A."/>
            <person name="Drula E."/>
            <person name="Henrissat B."/>
            <person name="Kohler A."/>
            <person name="Grigoriev I.V."/>
            <person name="Martin F.M."/>
            <person name="Hacquard S."/>
        </authorList>
    </citation>
    <scope>NUCLEOTIDE SEQUENCE</scope>
    <source>
        <strain evidence="8">MPI-SDFR-AT-0117</strain>
    </source>
</reference>
<accession>A0A9P8V258</accession>